<comment type="caution">
    <text evidence="2">The sequence shown here is derived from an EMBL/GenBank/DDBJ whole genome shotgun (WGS) entry which is preliminary data.</text>
</comment>
<evidence type="ECO:0000313" key="2">
    <source>
        <dbReference type="EMBL" id="KAG5928739.1"/>
    </source>
</evidence>
<accession>A0A8K0NIK2</accession>
<gene>
    <name evidence="2" type="ORF">E4U42_000052</name>
</gene>
<sequence>MLTKTFATLVLAVLAAAAPTPDGSEGKPIPSCEAYCQLKYPGHPALWPACVKKCQQSIGGN</sequence>
<name>A0A8K0NIK2_9HYPO</name>
<dbReference type="Proteomes" id="UP000811619">
    <property type="component" value="Unassembled WGS sequence"/>
</dbReference>
<evidence type="ECO:0000256" key="1">
    <source>
        <dbReference type="SAM" id="SignalP"/>
    </source>
</evidence>
<dbReference type="AlphaFoldDB" id="A0A8K0NIK2"/>
<keyword evidence="3" id="KW-1185">Reference proteome</keyword>
<reference evidence="2" key="1">
    <citation type="journal article" date="2020" name="bioRxiv">
        <title>Whole genome comparisons of ergot fungi reveals the divergence and evolution of species within the genus Claviceps are the result of varying mechanisms driving genome evolution and host range expansion.</title>
        <authorList>
            <person name="Wyka S.A."/>
            <person name="Mondo S.J."/>
            <person name="Liu M."/>
            <person name="Dettman J."/>
            <person name="Nalam V."/>
            <person name="Broders K.D."/>
        </authorList>
    </citation>
    <scope>NUCLEOTIDE SEQUENCE</scope>
    <source>
        <strain evidence="2">CCC 489</strain>
    </source>
</reference>
<feature type="signal peptide" evidence="1">
    <location>
        <begin position="1"/>
        <end position="26"/>
    </location>
</feature>
<keyword evidence="1" id="KW-0732">Signal</keyword>
<protein>
    <submittedName>
        <fullName evidence="2">Uncharacterized protein</fullName>
    </submittedName>
</protein>
<dbReference type="EMBL" id="SRPY01000100">
    <property type="protein sequence ID" value="KAG5928739.1"/>
    <property type="molecule type" value="Genomic_DNA"/>
</dbReference>
<organism evidence="2 3">
    <name type="scientific">Claviceps africana</name>
    <dbReference type="NCBI Taxonomy" id="83212"/>
    <lineage>
        <taxon>Eukaryota</taxon>
        <taxon>Fungi</taxon>
        <taxon>Dikarya</taxon>
        <taxon>Ascomycota</taxon>
        <taxon>Pezizomycotina</taxon>
        <taxon>Sordariomycetes</taxon>
        <taxon>Hypocreomycetidae</taxon>
        <taxon>Hypocreales</taxon>
        <taxon>Clavicipitaceae</taxon>
        <taxon>Claviceps</taxon>
    </lineage>
</organism>
<feature type="chain" id="PRO_5035464526" evidence="1">
    <location>
        <begin position="27"/>
        <end position="61"/>
    </location>
</feature>
<proteinExistence type="predicted"/>
<evidence type="ECO:0000313" key="3">
    <source>
        <dbReference type="Proteomes" id="UP000811619"/>
    </source>
</evidence>